<protein>
    <submittedName>
        <fullName evidence="1">Uncharacterized protein</fullName>
    </submittedName>
</protein>
<dbReference type="InParanoid" id="A0A3P7FMV9"/>
<sequence length="42" mass="5011">MLKYNKNRDNSARSTRIHCTVTMIYGRECYLNIFSNNQNVKI</sequence>
<dbReference type="Proteomes" id="UP000270924">
    <property type="component" value="Unassembled WGS sequence"/>
</dbReference>
<accession>A0A3P7FMV9</accession>
<evidence type="ECO:0000313" key="2">
    <source>
        <dbReference type="Proteomes" id="UP000270924"/>
    </source>
</evidence>
<dbReference type="EMBL" id="UYWW01002725">
    <property type="protein sequence ID" value="VDM12088.1"/>
    <property type="molecule type" value="Genomic_DNA"/>
</dbReference>
<name>A0A3P7FMV9_WUCBA</name>
<gene>
    <name evidence="1" type="ORF">WBA_LOCUS5474</name>
</gene>
<evidence type="ECO:0000313" key="1">
    <source>
        <dbReference type="EMBL" id="VDM12088.1"/>
    </source>
</evidence>
<reference evidence="1 2" key="1">
    <citation type="submission" date="2018-11" db="EMBL/GenBank/DDBJ databases">
        <authorList>
            <consortium name="Pathogen Informatics"/>
        </authorList>
    </citation>
    <scope>NUCLEOTIDE SEQUENCE [LARGE SCALE GENOMIC DNA]</scope>
</reference>
<keyword evidence="2" id="KW-1185">Reference proteome</keyword>
<proteinExistence type="predicted"/>
<organism evidence="1 2">
    <name type="scientific">Wuchereria bancrofti</name>
    <dbReference type="NCBI Taxonomy" id="6293"/>
    <lineage>
        <taxon>Eukaryota</taxon>
        <taxon>Metazoa</taxon>
        <taxon>Ecdysozoa</taxon>
        <taxon>Nematoda</taxon>
        <taxon>Chromadorea</taxon>
        <taxon>Rhabditida</taxon>
        <taxon>Spirurina</taxon>
        <taxon>Spiruromorpha</taxon>
        <taxon>Filarioidea</taxon>
        <taxon>Onchocercidae</taxon>
        <taxon>Wuchereria</taxon>
    </lineage>
</organism>
<dbReference type="AlphaFoldDB" id="A0A3P7FMV9"/>